<evidence type="ECO:0000256" key="1">
    <source>
        <dbReference type="ARBA" id="ARBA00010876"/>
    </source>
</evidence>
<sequence>MFRVIYEDENIIAVDKPPGVAVIPERKPDGSDIITELRRVRGPSVYAVHRLDKPVSGVLLVAKNRLFHRYLNKLFEERKVHKHYIAVVHGRVDQKRGTISAPIRRFGSGRMGVDFNRGKRSVTHFKVLAYGRECTMMALFPTTGRPHQLRVHLYHIGHPVVGDKMYGERATALIHDRTYLHCMRLKLPKPQGQDFYSFKSSVPPEFRAILRYL</sequence>
<dbReference type="GO" id="GO:0140098">
    <property type="term" value="F:catalytic activity, acting on RNA"/>
    <property type="evidence" value="ECO:0007669"/>
    <property type="project" value="UniProtKB-ARBA"/>
</dbReference>
<keyword evidence="4" id="KW-1185">Reference proteome</keyword>
<organism evidence="3 4">
    <name type="scientific">Thermodesulforhabdus norvegica</name>
    <dbReference type="NCBI Taxonomy" id="39841"/>
    <lineage>
        <taxon>Bacteria</taxon>
        <taxon>Pseudomonadati</taxon>
        <taxon>Thermodesulfobacteriota</taxon>
        <taxon>Syntrophobacteria</taxon>
        <taxon>Syntrophobacterales</taxon>
        <taxon>Thermodesulforhabdaceae</taxon>
        <taxon>Thermodesulforhabdus</taxon>
    </lineage>
</organism>
<dbReference type="GO" id="GO:0009982">
    <property type="term" value="F:pseudouridine synthase activity"/>
    <property type="evidence" value="ECO:0007669"/>
    <property type="project" value="InterPro"/>
</dbReference>
<feature type="domain" description="Pseudouridine synthase RsuA/RluA-like" evidence="2">
    <location>
        <begin position="10"/>
        <end position="154"/>
    </location>
</feature>
<dbReference type="GO" id="GO:0000455">
    <property type="term" value="P:enzyme-directed rRNA pseudouridine synthesis"/>
    <property type="evidence" value="ECO:0007669"/>
    <property type="project" value="TreeGrafter"/>
</dbReference>
<dbReference type="CDD" id="cd02869">
    <property type="entry name" value="PseudoU_synth_RluA_like"/>
    <property type="match status" value="1"/>
</dbReference>
<dbReference type="EMBL" id="FOUU01000001">
    <property type="protein sequence ID" value="SFM50896.1"/>
    <property type="molecule type" value="Genomic_DNA"/>
</dbReference>
<evidence type="ECO:0000259" key="2">
    <source>
        <dbReference type="Pfam" id="PF00849"/>
    </source>
</evidence>
<evidence type="ECO:0000313" key="3">
    <source>
        <dbReference type="EMBL" id="SFM50896.1"/>
    </source>
</evidence>
<dbReference type="PROSITE" id="PS01129">
    <property type="entry name" value="PSI_RLU"/>
    <property type="match status" value="1"/>
</dbReference>
<dbReference type="InterPro" id="IPR006145">
    <property type="entry name" value="PsdUridine_synth_RsuA/RluA"/>
</dbReference>
<dbReference type="PANTHER" id="PTHR21600">
    <property type="entry name" value="MITOCHONDRIAL RNA PSEUDOURIDINE SYNTHASE"/>
    <property type="match status" value="1"/>
</dbReference>
<dbReference type="InterPro" id="IPR006224">
    <property type="entry name" value="PsdUridine_synth_RluA-like_CS"/>
</dbReference>
<dbReference type="OrthoDB" id="128480at2"/>
<proteinExistence type="inferred from homology"/>
<protein>
    <submittedName>
        <fullName evidence="3">23S rRNA pseudouridine955/2504/2580 synthase</fullName>
    </submittedName>
</protein>
<dbReference type="PANTHER" id="PTHR21600:SF87">
    <property type="entry name" value="RNA PSEUDOURIDYLATE SYNTHASE DOMAIN-CONTAINING PROTEIN 1"/>
    <property type="match status" value="1"/>
</dbReference>
<dbReference type="STRING" id="39841.SAMN05660836_00586"/>
<dbReference type="SUPFAM" id="SSF55120">
    <property type="entry name" value="Pseudouridine synthase"/>
    <property type="match status" value="1"/>
</dbReference>
<gene>
    <name evidence="3" type="ORF">SAMN05660836_00586</name>
</gene>
<dbReference type="InterPro" id="IPR020103">
    <property type="entry name" value="PsdUridine_synth_cat_dom_sf"/>
</dbReference>
<dbReference type="Pfam" id="PF00849">
    <property type="entry name" value="PseudoU_synth_2"/>
    <property type="match status" value="1"/>
</dbReference>
<dbReference type="GO" id="GO:0003723">
    <property type="term" value="F:RNA binding"/>
    <property type="evidence" value="ECO:0007669"/>
    <property type="project" value="InterPro"/>
</dbReference>
<dbReference type="AlphaFoldDB" id="A0A1I4RFS2"/>
<name>A0A1I4RFS2_9BACT</name>
<comment type="similarity">
    <text evidence="1">Belongs to the pseudouridine synthase RluA family.</text>
</comment>
<dbReference type="RefSeq" id="WP_093393335.1">
    <property type="nucleotide sequence ID" value="NZ_FOUU01000001.1"/>
</dbReference>
<dbReference type="Proteomes" id="UP000199611">
    <property type="component" value="Unassembled WGS sequence"/>
</dbReference>
<dbReference type="InterPro" id="IPR050188">
    <property type="entry name" value="RluA_PseudoU_synthase"/>
</dbReference>
<reference evidence="3 4" key="1">
    <citation type="submission" date="2016-10" db="EMBL/GenBank/DDBJ databases">
        <authorList>
            <person name="de Groot N.N."/>
        </authorList>
    </citation>
    <scope>NUCLEOTIDE SEQUENCE [LARGE SCALE GENOMIC DNA]</scope>
    <source>
        <strain evidence="3 4">DSM 9990</strain>
    </source>
</reference>
<evidence type="ECO:0000313" key="4">
    <source>
        <dbReference type="Proteomes" id="UP000199611"/>
    </source>
</evidence>
<dbReference type="Gene3D" id="3.30.2350.10">
    <property type="entry name" value="Pseudouridine synthase"/>
    <property type="match status" value="1"/>
</dbReference>
<accession>A0A1I4RFS2</accession>